<sequence length="350" mass="39053">MPLNYPELVVPAAIGLFCVLYVLPWHIRVRNLATLSMSFWMVCLSLIHIINPLIWNDGVENKAPVWCDISSALTVGYNYGLPLSHLLLARQLEGLTTLRKRSVLFDERLKRTSIRAIFNLLSYANGPSPLSKNTPPKPVDLKTIGYIPKDEITDSQCNVLLLQWYTVTVCSIIFFFCFATGSETVKFYHRVLRVIFPFIPDRTDHFKSLQTPSSSGFSSKPSQSTFSSTYKQAKSEGGDVMPLNYLPSPTRENEAGGTYAESEPATPHSPSRVPVNYTQHYGNFALAVSPPAAAQITTTVRGADSEVDVESGRTRTVRLDSVGIDEDGELRERMVRHSQMPSKLSVQTIY</sequence>
<proteinExistence type="predicted"/>
<protein>
    <submittedName>
        <fullName evidence="1">Uncharacterized protein</fullName>
    </submittedName>
</protein>
<evidence type="ECO:0000313" key="2">
    <source>
        <dbReference type="Proteomes" id="UP001227268"/>
    </source>
</evidence>
<evidence type="ECO:0000313" key="1">
    <source>
        <dbReference type="EMBL" id="KAJ9096420.1"/>
    </source>
</evidence>
<comment type="caution">
    <text evidence="1">The sequence shown here is derived from an EMBL/GenBank/DDBJ whole genome shotgun (WGS) entry which is preliminary data.</text>
</comment>
<accession>A0ACC2VBX1</accession>
<reference evidence="1" key="1">
    <citation type="submission" date="2023-04" db="EMBL/GenBank/DDBJ databases">
        <title>Draft Genome sequencing of Naganishia species isolated from polar environments using Oxford Nanopore Technology.</title>
        <authorList>
            <person name="Leo P."/>
            <person name="Venkateswaran K."/>
        </authorList>
    </citation>
    <scope>NUCLEOTIDE SEQUENCE</scope>
    <source>
        <strain evidence="1">MNA-CCFEE 5423</strain>
    </source>
</reference>
<dbReference type="Proteomes" id="UP001227268">
    <property type="component" value="Unassembled WGS sequence"/>
</dbReference>
<organism evidence="1 2">
    <name type="scientific">Naganishia friedmannii</name>
    <dbReference type="NCBI Taxonomy" id="89922"/>
    <lineage>
        <taxon>Eukaryota</taxon>
        <taxon>Fungi</taxon>
        <taxon>Dikarya</taxon>
        <taxon>Basidiomycota</taxon>
        <taxon>Agaricomycotina</taxon>
        <taxon>Tremellomycetes</taxon>
        <taxon>Filobasidiales</taxon>
        <taxon>Filobasidiaceae</taxon>
        <taxon>Naganishia</taxon>
    </lineage>
</organism>
<gene>
    <name evidence="1" type="ORF">QFC21_005242</name>
</gene>
<keyword evidence="2" id="KW-1185">Reference proteome</keyword>
<name>A0ACC2VBX1_9TREE</name>
<dbReference type="EMBL" id="JASBWT010000019">
    <property type="protein sequence ID" value="KAJ9096420.1"/>
    <property type="molecule type" value="Genomic_DNA"/>
</dbReference>